<dbReference type="InterPro" id="IPR051786">
    <property type="entry name" value="ASN_synthetase/amidase"/>
</dbReference>
<dbReference type="InterPro" id="IPR014729">
    <property type="entry name" value="Rossmann-like_a/b/a_fold"/>
</dbReference>
<dbReference type="InterPro" id="IPR001962">
    <property type="entry name" value="Asn_synthase"/>
</dbReference>
<proteinExistence type="inferred from homology"/>
<keyword evidence="11" id="KW-1185">Reference proteome</keyword>
<dbReference type="InterPro" id="IPR017932">
    <property type="entry name" value="GATase_2_dom"/>
</dbReference>
<feature type="domain" description="Glutamine amidotransferase type-2" evidence="9">
    <location>
        <begin position="2"/>
        <end position="210"/>
    </location>
</feature>
<dbReference type="NCBIfam" id="TIGR01536">
    <property type="entry name" value="asn_synth_AEB"/>
    <property type="match status" value="1"/>
</dbReference>
<evidence type="ECO:0000256" key="6">
    <source>
        <dbReference type="ARBA" id="ARBA00022888"/>
    </source>
</evidence>
<dbReference type="CDD" id="cd00712">
    <property type="entry name" value="AsnB"/>
    <property type="match status" value="1"/>
</dbReference>
<dbReference type="EC" id="6.3.5.4" evidence="3"/>
<keyword evidence="10" id="KW-0436">Ligase</keyword>
<evidence type="ECO:0000256" key="5">
    <source>
        <dbReference type="ARBA" id="ARBA00022840"/>
    </source>
</evidence>
<accession>A0ABS2I6Z2</accession>
<protein>
    <recommendedName>
        <fullName evidence="3">asparagine synthase (glutamine-hydrolyzing)</fullName>
        <ecNumber evidence="3">6.3.5.4</ecNumber>
    </recommendedName>
</protein>
<name>A0ABS2I6Z2_9ACTN</name>
<evidence type="ECO:0000256" key="3">
    <source>
        <dbReference type="ARBA" id="ARBA00012737"/>
    </source>
</evidence>
<evidence type="ECO:0000256" key="4">
    <source>
        <dbReference type="ARBA" id="ARBA00022741"/>
    </source>
</evidence>
<evidence type="ECO:0000256" key="8">
    <source>
        <dbReference type="ARBA" id="ARBA00048741"/>
    </source>
</evidence>
<dbReference type="InterPro" id="IPR029055">
    <property type="entry name" value="Ntn_hydrolases_N"/>
</dbReference>
<sequence>MCRIHGSFHARTTDDEMRRVAALQHHGGPDAQSFARQSGWALGNNRLSIMDPEGGDQPYRLGEITVVFNGEIYNHDRLRTELMRQGFHFDDRCDGSILPALYLTYGDRFAEHLDGMFSVAVMDLRREPRLVIATDASGMKPLYYHWDERNDRFHFASELPALLGFDGVRPYEDELGLHTYLSAKTPFGQRTMFEGIDVLPPATTAVVTREDGLRLTSRRMGYESAPPVDEDRSLSRAGESLRELLSREVSRLLIADAPVAAITSGGLDSSLVTALAARILFDRGSSEALHTFNIAYTGNWPGDERAFASEVSRHTGTVHHQVEIDPATFPDLMGDVVRHLGQPNADPITLSTFSLFRAVRDAGFKVALTGDAADELFGGYSRMTQALAAPEGADWAGPYLDHLAAVPQSLRRQLYTPEYAARVLAPGASPLPPGLTDILAHGEGSRLQRITQIEQRYRLPAYHLRRVDHLSMASSVEARLPFCQPSVVRFAASLPDQHRTVPGVGVKRALYRAAEGLLPDSVLNRPKQPFTLPITAMLAPGQRLWAMARDVLSPQALRADGRLRYEVVDALFAEQEARPSDGSSLALWALMSHQMWRSEFFGPSAGAHRGTRELAVMAG</sequence>
<evidence type="ECO:0000256" key="2">
    <source>
        <dbReference type="ARBA" id="ARBA00005752"/>
    </source>
</evidence>
<dbReference type="EMBL" id="JAFEUF010000353">
    <property type="protein sequence ID" value="MBM7058590.1"/>
    <property type="molecule type" value="Genomic_DNA"/>
</dbReference>
<dbReference type="RefSeq" id="WP_205086658.1">
    <property type="nucleotide sequence ID" value="NZ_JAFEUF010000353.1"/>
</dbReference>
<organism evidence="10 11">
    <name type="scientific">Streptomyces durocortorensis</name>
    <dbReference type="NCBI Taxonomy" id="2811104"/>
    <lineage>
        <taxon>Bacteria</taxon>
        <taxon>Bacillati</taxon>
        <taxon>Actinomycetota</taxon>
        <taxon>Actinomycetes</taxon>
        <taxon>Kitasatosporales</taxon>
        <taxon>Streptomycetaceae</taxon>
        <taxon>Streptomyces</taxon>
    </lineage>
</organism>
<comment type="pathway">
    <text evidence="1">Amino-acid biosynthesis; L-asparagine biosynthesis; L-asparagine from L-aspartate (L-Gln route): step 1/1.</text>
</comment>
<dbReference type="Gene3D" id="3.40.50.620">
    <property type="entry name" value="HUPs"/>
    <property type="match status" value="1"/>
</dbReference>
<dbReference type="SUPFAM" id="SSF52402">
    <property type="entry name" value="Adenine nucleotide alpha hydrolases-like"/>
    <property type="match status" value="1"/>
</dbReference>
<evidence type="ECO:0000313" key="10">
    <source>
        <dbReference type="EMBL" id="MBM7058590.1"/>
    </source>
</evidence>
<dbReference type="SUPFAM" id="SSF56235">
    <property type="entry name" value="N-terminal nucleophile aminohydrolases (Ntn hydrolases)"/>
    <property type="match status" value="1"/>
</dbReference>
<dbReference type="PANTHER" id="PTHR43284:SF1">
    <property type="entry name" value="ASPARAGINE SYNTHETASE"/>
    <property type="match status" value="1"/>
</dbReference>
<gene>
    <name evidence="10" type="primary">asnB</name>
    <name evidence="10" type="ORF">JS521_33475</name>
</gene>
<keyword evidence="6" id="KW-0028">Amino-acid biosynthesis</keyword>
<dbReference type="PROSITE" id="PS51278">
    <property type="entry name" value="GATASE_TYPE_2"/>
    <property type="match status" value="1"/>
</dbReference>
<dbReference type="PIRSF" id="PIRSF001589">
    <property type="entry name" value="Asn_synthetase_glu-h"/>
    <property type="match status" value="1"/>
</dbReference>
<dbReference type="Proteomes" id="UP000712045">
    <property type="component" value="Unassembled WGS sequence"/>
</dbReference>
<evidence type="ECO:0000256" key="1">
    <source>
        <dbReference type="ARBA" id="ARBA00005187"/>
    </source>
</evidence>
<dbReference type="PANTHER" id="PTHR43284">
    <property type="entry name" value="ASPARAGINE SYNTHETASE (GLUTAMINE-HYDROLYZING)"/>
    <property type="match status" value="1"/>
</dbReference>
<evidence type="ECO:0000313" key="11">
    <source>
        <dbReference type="Proteomes" id="UP000712045"/>
    </source>
</evidence>
<evidence type="ECO:0000256" key="7">
    <source>
        <dbReference type="ARBA" id="ARBA00022962"/>
    </source>
</evidence>
<dbReference type="Gene3D" id="3.60.20.10">
    <property type="entry name" value="Glutamine Phosphoribosylpyrophosphate, subunit 1, domain 1"/>
    <property type="match status" value="1"/>
</dbReference>
<dbReference type="Pfam" id="PF13537">
    <property type="entry name" value="GATase_7"/>
    <property type="match status" value="1"/>
</dbReference>
<keyword evidence="5" id="KW-0067">ATP-binding</keyword>
<comment type="similarity">
    <text evidence="2">Belongs to the asparagine synthetase family.</text>
</comment>
<dbReference type="InterPro" id="IPR033738">
    <property type="entry name" value="AsnB_N"/>
</dbReference>
<comment type="caution">
    <text evidence="10">The sequence shown here is derived from an EMBL/GenBank/DDBJ whole genome shotgun (WGS) entry which is preliminary data.</text>
</comment>
<keyword evidence="7" id="KW-0315">Glutamine amidotransferase</keyword>
<dbReference type="Pfam" id="PF00733">
    <property type="entry name" value="Asn_synthase"/>
    <property type="match status" value="1"/>
</dbReference>
<reference evidence="10 11" key="1">
    <citation type="submission" date="2021-02" db="EMBL/GenBank/DDBJ databases">
        <title>Genome Streptomyces sp. RHZ10.</title>
        <authorList>
            <person name="Besaury L."/>
        </authorList>
    </citation>
    <scope>NUCLEOTIDE SEQUENCE [LARGE SCALE GENOMIC DNA]</scope>
    <source>
        <strain evidence="10 11">RHZ10</strain>
    </source>
</reference>
<dbReference type="InterPro" id="IPR006426">
    <property type="entry name" value="Asn_synth_AEB"/>
</dbReference>
<comment type="catalytic activity">
    <reaction evidence="8">
        <text>L-aspartate + L-glutamine + ATP + H2O = L-asparagine + L-glutamate + AMP + diphosphate + H(+)</text>
        <dbReference type="Rhea" id="RHEA:12228"/>
        <dbReference type="ChEBI" id="CHEBI:15377"/>
        <dbReference type="ChEBI" id="CHEBI:15378"/>
        <dbReference type="ChEBI" id="CHEBI:29985"/>
        <dbReference type="ChEBI" id="CHEBI:29991"/>
        <dbReference type="ChEBI" id="CHEBI:30616"/>
        <dbReference type="ChEBI" id="CHEBI:33019"/>
        <dbReference type="ChEBI" id="CHEBI:58048"/>
        <dbReference type="ChEBI" id="CHEBI:58359"/>
        <dbReference type="ChEBI" id="CHEBI:456215"/>
        <dbReference type="EC" id="6.3.5.4"/>
    </reaction>
</comment>
<keyword evidence="6" id="KW-0061">Asparagine biosynthesis</keyword>
<dbReference type="GO" id="GO:0004066">
    <property type="term" value="F:asparagine synthase (glutamine-hydrolyzing) activity"/>
    <property type="evidence" value="ECO:0007669"/>
    <property type="project" value="UniProtKB-EC"/>
</dbReference>
<dbReference type="CDD" id="cd01991">
    <property type="entry name" value="Asn_synthase_B_C"/>
    <property type="match status" value="1"/>
</dbReference>
<keyword evidence="4" id="KW-0547">Nucleotide-binding</keyword>
<evidence type="ECO:0000259" key="9">
    <source>
        <dbReference type="PROSITE" id="PS51278"/>
    </source>
</evidence>